<dbReference type="InParanoid" id="A2F9B8"/>
<name>A2F9B8_TRIV3</name>
<keyword evidence="7" id="KW-1185">Reference proteome</keyword>
<dbReference type="AlphaFoldDB" id="A2F9B8"/>
<evidence type="ECO:0008006" key="8">
    <source>
        <dbReference type="Google" id="ProtNLM"/>
    </source>
</evidence>
<evidence type="ECO:0000313" key="6">
    <source>
        <dbReference type="EMBL" id="EAX98490.1"/>
    </source>
</evidence>
<dbReference type="OrthoDB" id="40902at2759"/>
<reference evidence="6" key="1">
    <citation type="submission" date="2006-10" db="EMBL/GenBank/DDBJ databases">
        <authorList>
            <person name="Amadeo P."/>
            <person name="Zhao Q."/>
            <person name="Wortman J."/>
            <person name="Fraser-Liggett C."/>
            <person name="Carlton J."/>
        </authorList>
    </citation>
    <scope>NUCLEOTIDE SEQUENCE</scope>
    <source>
        <strain evidence="6">G3</strain>
    </source>
</reference>
<protein>
    <recommendedName>
        <fullName evidence="8">Protein kinase domain-containing protein</fullName>
    </recommendedName>
</protein>
<evidence type="ECO:0000256" key="3">
    <source>
        <dbReference type="ARBA" id="ARBA00022741"/>
    </source>
</evidence>
<accession>A2F9B8</accession>
<evidence type="ECO:0000256" key="4">
    <source>
        <dbReference type="ARBA" id="ARBA00022777"/>
    </source>
</evidence>
<dbReference type="SMR" id="A2F9B8"/>
<organism evidence="6 7">
    <name type="scientific">Trichomonas vaginalis (strain ATCC PRA-98 / G3)</name>
    <dbReference type="NCBI Taxonomy" id="412133"/>
    <lineage>
        <taxon>Eukaryota</taxon>
        <taxon>Metamonada</taxon>
        <taxon>Parabasalia</taxon>
        <taxon>Trichomonadida</taxon>
        <taxon>Trichomonadidae</taxon>
        <taxon>Trichomonas</taxon>
    </lineage>
</organism>
<dbReference type="GO" id="GO:0005524">
    <property type="term" value="F:ATP binding"/>
    <property type="evidence" value="ECO:0007669"/>
    <property type="project" value="UniProtKB-KW"/>
</dbReference>
<dbReference type="EMBL" id="DS113673">
    <property type="protein sequence ID" value="EAX98490.1"/>
    <property type="molecule type" value="Genomic_DNA"/>
</dbReference>
<proteinExistence type="predicted"/>
<keyword evidence="1" id="KW-0723">Serine/threonine-protein kinase</keyword>
<dbReference type="Gene3D" id="1.10.510.10">
    <property type="entry name" value="Transferase(Phosphotransferase) domain 1"/>
    <property type="match status" value="1"/>
</dbReference>
<dbReference type="InterPro" id="IPR011009">
    <property type="entry name" value="Kinase-like_dom_sf"/>
</dbReference>
<dbReference type="VEuPathDB" id="TrichDB:TVAGG3_0664180"/>
<gene>
    <name evidence="6" type="ORF">TVAG_354280</name>
</gene>
<evidence type="ECO:0000313" key="7">
    <source>
        <dbReference type="Proteomes" id="UP000001542"/>
    </source>
</evidence>
<keyword evidence="2" id="KW-0808">Transferase</keyword>
<evidence type="ECO:0000256" key="5">
    <source>
        <dbReference type="ARBA" id="ARBA00022840"/>
    </source>
</evidence>
<dbReference type="Proteomes" id="UP000001542">
    <property type="component" value="Unassembled WGS sequence"/>
</dbReference>
<dbReference type="KEGG" id="tva:75665745"/>
<reference evidence="6" key="2">
    <citation type="journal article" date="2007" name="Science">
        <title>Draft genome sequence of the sexually transmitted pathogen Trichomonas vaginalis.</title>
        <authorList>
            <person name="Carlton J.M."/>
            <person name="Hirt R.P."/>
            <person name="Silva J.C."/>
            <person name="Delcher A.L."/>
            <person name="Schatz M."/>
            <person name="Zhao Q."/>
            <person name="Wortman J.R."/>
            <person name="Bidwell S.L."/>
            <person name="Alsmark U.C.M."/>
            <person name="Besteiro S."/>
            <person name="Sicheritz-Ponten T."/>
            <person name="Noel C.J."/>
            <person name="Dacks J.B."/>
            <person name="Foster P.G."/>
            <person name="Simillion C."/>
            <person name="Van de Peer Y."/>
            <person name="Miranda-Saavedra D."/>
            <person name="Barton G.J."/>
            <person name="Westrop G.D."/>
            <person name="Mueller S."/>
            <person name="Dessi D."/>
            <person name="Fiori P.L."/>
            <person name="Ren Q."/>
            <person name="Paulsen I."/>
            <person name="Zhang H."/>
            <person name="Bastida-Corcuera F.D."/>
            <person name="Simoes-Barbosa A."/>
            <person name="Brown M.T."/>
            <person name="Hayes R.D."/>
            <person name="Mukherjee M."/>
            <person name="Okumura C.Y."/>
            <person name="Schneider R."/>
            <person name="Smith A.J."/>
            <person name="Vanacova S."/>
            <person name="Villalvazo M."/>
            <person name="Haas B.J."/>
            <person name="Pertea M."/>
            <person name="Feldblyum T.V."/>
            <person name="Utterback T.R."/>
            <person name="Shu C.L."/>
            <person name="Osoegawa K."/>
            <person name="de Jong P.J."/>
            <person name="Hrdy I."/>
            <person name="Horvathova L."/>
            <person name="Zubacova Z."/>
            <person name="Dolezal P."/>
            <person name="Malik S.B."/>
            <person name="Logsdon J.M. Jr."/>
            <person name="Henze K."/>
            <person name="Gupta A."/>
            <person name="Wang C.C."/>
            <person name="Dunne R.L."/>
            <person name="Upcroft J.A."/>
            <person name="Upcroft P."/>
            <person name="White O."/>
            <person name="Salzberg S.L."/>
            <person name="Tang P."/>
            <person name="Chiu C.-H."/>
            <person name="Lee Y.-S."/>
            <person name="Embley T.M."/>
            <person name="Coombs G.H."/>
            <person name="Mottram J.C."/>
            <person name="Tachezy J."/>
            <person name="Fraser-Liggett C.M."/>
            <person name="Johnson P.J."/>
        </authorList>
    </citation>
    <scope>NUCLEOTIDE SEQUENCE [LARGE SCALE GENOMIC DNA]</scope>
    <source>
        <strain evidence="6">G3</strain>
    </source>
</reference>
<dbReference type="GO" id="GO:0004674">
    <property type="term" value="F:protein serine/threonine kinase activity"/>
    <property type="evidence" value="ECO:0007669"/>
    <property type="project" value="UniProtKB-KW"/>
</dbReference>
<keyword evidence="3" id="KW-0547">Nucleotide-binding</keyword>
<sequence>MFPFPVTPEIVLRDSIKNGRYFFPASRWASVSRDARDLISHMIVVKPGNRFTVEQCLEHKWFKIDGVERSHTWHSLPSIVPKSMIPNTQ</sequence>
<evidence type="ECO:0000256" key="2">
    <source>
        <dbReference type="ARBA" id="ARBA00022679"/>
    </source>
</evidence>
<dbReference type="SUPFAM" id="SSF56112">
    <property type="entry name" value="Protein kinase-like (PK-like)"/>
    <property type="match status" value="1"/>
</dbReference>
<keyword evidence="5" id="KW-0067">ATP-binding</keyword>
<keyword evidence="4" id="KW-0418">Kinase</keyword>
<evidence type="ECO:0000256" key="1">
    <source>
        <dbReference type="ARBA" id="ARBA00022527"/>
    </source>
</evidence>
<dbReference type="PANTHER" id="PTHR24349">
    <property type="entry name" value="SERINE/THREONINE-PROTEIN KINASE"/>
    <property type="match status" value="1"/>
</dbReference>
<dbReference type="STRING" id="5722.A2F9B8"/>
<dbReference type="RefSeq" id="XP_001311420.1">
    <property type="nucleotide sequence ID" value="XM_001311419.1"/>
</dbReference>
<dbReference type="VEuPathDB" id="TrichDB:TVAG_354280"/>
<dbReference type="InterPro" id="IPR050205">
    <property type="entry name" value="CDPK_Ser/Thr_kinases"/>
</dbReference>